<dbReference type="PRINTS" id="PR01130">
    <property type="entry name" value="DERENTRNSPRT"/>
</dbReference>
<evidence type="ECO:0000256" key="5">
    <source>
        <dbReference type="ARBA" id="ARBA00022989"/>
    </source>
</evidence>
<dbReference type="InterPro" id="IPR036259">
    <property type="entry name" value="MFS_trans_sf"/>
</dbReference>
<evidence type="ECO:0000256" key="8">
    <source>
        <dbReference type="SAM" id="SignalP"/>
    </source>
</evidence>
<feature type="transmembrane region" description="Helical" evidence="7">
    <location>
        <begin position="100"/>
        <end position="119"/>
    </location>
</feature>
<feature type="signal peptide" evidence="8">
    <location>
        <begin position="1"/>
        <end position="16"/>
    </location>
</feature>
<evidence type="ECO:0000256" key="1">
    <source>
        <dbReference type="ARBA" id="ARBA00004141"/>
    </source>
</evidence>
<reference evidence="9 10" key="1">
    <citation type="submission" date="2020-04" db="EMBL/GenBank/DDBJ databases">
        <authorList>
            <person name="Laetsch R D."/>
            <person name="Stevens L."/>
            <person name="Kumar S."/>
            <person name="Blaxter L. M."/>
        </authorList>
    </citation>
    <scope>NUCLEOTIDE SEQUENCE [LARGE SCALE GENOMIC DNA]</scope>
</reference>
<keyword evidence="6 7" id="KW-0472">Membrane</keyword>
<evidence type="ECO:0000256" key="4">
    <source>
        <dbReference type="ARBA" id="ARBA00022692"/>
    </source>
</evidence>
<keyword evidence="5 7" id="KW-1133">Transmembrane helix</keyword>
<evidence type="ECO:0000256" key="6">
    <source>
        <dbReference type="ARBA" id="ARBA00023136"/>
    </source>
</evidence>
<dbReference type="InterPro" id="IPR002259">
    <property type="entry name" value="Eqnu_transpt"/>
</dbReference>
<feature type="transmembrane region" description="Helical" evidence="7">
    <location>
        <begin position="417"/>
        <end position="441"/>
    </location>
</feature>
<comment type="caution">
    <text evidence="9">The sequence shown here is derived from an EMBL/GenBank/DDBJ whole genome shotgun (WGS) entry which is preliminary data.</text>
</comment>
<feature type="transmembrane region" description="Helical" evidence="7">
    <location>
        <begin position="69"/>
        <end position="88"/>
    </location>
</feature>
<feature type="transmembrane region" description="Helical" evidence="7">
    <location>
        <begin position="166"/>
        <end position="192"/>
    </location>
</feature>
<feature type="transmembrane region" description="Helical" evidence="7">
    <location>
        <begin position="198"/>
        <end position="216"/>
    </location>
</feature>
<comment type="similarity">
    <text evidence="2">Belongs to the SLC29A/ENT transporter (TC 2.A.57) family.</text>
</comment>
<dbReference type="PIRSF" id="PIRSF016379">
    <property type="entry name" value="ENT"/>
    <property type="match status" value="1"/>
</dbReference>
<dbReference type="Pfam" id="PF01733">
    <property type="entry name" value="Nucleoside_tran"/>
    <property type="match status" value="1"/>
</dbReference>
<feature type="transmembrane region" description="Helical" evidence="7">
    <location>
        <begin position="285"/>
        <end position="303"/>
    </location>
</feature>
<keyword evidence="10" id="KW-1185">Reference proteome</keyword>
<keyword evidence="8" id="KW-0732">Signal</keyword>
<dbReference type="PANTHER" id="PTHR10332:SF88">
    <property type="entry name" value="EQUILIBRATIVE NUCLEOSIDE TRANSPORTER 1, ISOFORM A"/>
    <property type="match status" value="1"/>
</dbReference>
<dbReference type="GO" id="GO:0005337">
    <property type="term" value="F:nucleoside transmembrane transporter activity"/>
    <property type="evidence" value="ECO:0007669"/>
    <property type="project" value="InterPro"/>
</dbReference>
<evidence type="ECO:0000313" key="10">
    <source>
        <dbReference type="Proteomes" id="UP000494206"/>
    </source>
</evidence>
<dbReference type="SUPFAM" id="SSF103473">
    <property type="entry name" value="MFS general substrate transporter"/>
    <property type="match status" value="1"/>
</dbReference>
<feature type="transmembrane region" description="Helical" evidence="7">
    <location>
        <begin position="347"/>
        <end position="370"/>
    </location>
</feature>
<accession>A0A8S1FA20</accession>
<dbReference type="Proteomes" id="UP000494206">
    <property type="component" value="Unassembled WGS sequence"/>
</dbReference>
<dbReference type="OrthoDB" id="1856718at2759"/>
<comment type="subcellular location">
    <subcellularLocation>
        <location evidence="1">Membrane</location>
        <topology evidence="1">Multi-pass membrane protein</topology>
    </subcellularLocation>
</comment>
<evidence type="ECO:0000256" key="3">
    <source>
        <dbReference type="ARBA" id="ARBA00022448"/>
    </source>
</evidence>
<organism evidence="9 10">
    <name type="scientific">Caenorhabditis bovis</name>
    <dbReference type="NCBI Taxonomy" id="2654633"/>
    <lineage>
        <taxon>Eukaryota</taxon>
        <taxon>Metazoa</taxon>
        <taxon>Ecdysozoa</taxon>
        <taxon>Nematoda</taxon>
        <taxon>Chromadorea</taxon>
        <taxon>Rhabditida</taxon>
        <taxon>Rhabditina</taxon>
        <taxon>Rhabditomorpha</taxon>
        <taxon>Rhabditoidea</taxon>
        <taxon>Rhabditidae</taxon>
        <taxon>Peloderinae</taxon>
        <taxon>Caenorhabditis</taxon>
    </lineage>
</organism>
<evidence type="ECO:0000256" key="2">
    <source>
        <dbReference type="ARBA" id="ARBA00007965"/>
    </source>
</evidence>
<feature type="transmembrane region" description="Helical" evidence="7">
    <location>
        <begin position="382"/>
        <end position="405"/>
    </location>
</feature>
<dbReference type="AlphaFoldDB" id="A0A8S1FA20"/>
<keyword evidence="4 7" id="KW-0812">Transmembrane</keyword>
<dbReference type="GO" id="GO:0005886">
    <property type="term" value="C:plasma membrane"/>
    <property type="evidence" value="ECO:0007669"/>
    <property type="project" value="TreeGrafter"/>
</dbReference>
<dbReference type="EMBL" id="CADEPM010000011">
    <property type="protein sequence ID" value="CAB3410635.1"/>
    <property type="molecule type" value="Genomic_DNA"/>
</dbReference>
<evidence type="ECO:0000256" key="7">
    <source>
        <dbReference type="SAM" id="Phobius"/>
    </source>
</evidence>
<protein>
    <submittedName>
        <fullName evidence="9">Uncharacterized protein</fullName>
    </submittedName>
</protein>
<keyword evidence="3" id="KW-0813">Transport</keyword>
<feature type="transmembrane region" description="Helical" evidence="7">
    <location>
        <begin position="131"/>
        <end position="154"/>
    </location>
</feature>
<feature type="chain" id="PRO_5035869244" evidence="8">
    <location>
        <begin position="17"/>
        <end position="444"/>
    </location>
</feature>
<feature type="transmembrane region" description="Helical" evidence="7">
    <location>
        <begin position="315"/>
        <end position="335"/>
    </location>
</feature>
<gene>
    <name evidence="9" type="ORF">CBOVIS_LOCUS12134</name>
</gene>
<proteinExistence type="inferred from homology"/>
<dbReference type="PANTHER" id="PTHR10332">
    <property type="entry name" value="EQUILIBRATIVE NUCLEOSIDE TRANSPORTER"/>
    <property type="match status" value="1"/>
</dbReference>
<sequence>MTILIYIAFTIVSISSMFPNNAFMNAHEYFYYKLRNVTNDGDPVNATNRYFIKELFEETPTELQANFEAYLTVYGGLACVIGSIINVFGTKSFSNSARVIWGHALVVIVFIPTIALTLFDSDSYQQLFFQVTMILISIACFGSLGLIAGGVLGLSSTFPAKYTQAVMVGQSLAGVLATAISIVCQAVTPNVILNGQLYFAFSLIMTIISIGAYLYLNHIAPPQEEIEAERQGLLNDDDDEIVIESQVTNFPPIDEPTAAIEITFPLQETVWTTISNVFATSWMDLLTVSMTLLVTLAVYPGMTSLVRSTTRNPTWNAYFSSVVSFLLYNVIDLIGRSSANSVRLKSRYLLILSLVRIALIPLIAMCNISPRKYTPSLIPYDGIYVMLIIILGASHGFCITNATIGVSLSVAPEYRELAGSITALTGVTAAMFGGIVGVLVLKSL</sequence>
<name>A0A8S1FA20_9PELO</name>
<evidence type="ECO:0000313" key="9">
    <source>
        <dbReference type="EMBL" id="CAB3410635.1"/>
    </source>
</evidence>